<keyword evidence="4" id="KW-1185">Reference proteome</keyword>
<dbReference type="Pfam" id="PF14559">
    <property type="entry name" value="TPR_19"/>
    <property type="match status" value="1"/>
</dbReference>
<evidence type="ECO:0000256" key="1">
    <source>
        <dbReference type="SAM" id="MobiDB-lite"/>
    </source>
</evidence>
<keyword evidence="2" id="KW-0812">Transmembrane</keyword>
<dbReference type="AlphaFoldDB" id="A0A853J7S5"/>
<evidence type="ECO:0000313" key="3">
    <source>
        <dbReference type="EMBL" id="NZA24812.1"/>
    </source>
</evidence>
<dbReference type="RefSeq" id="WP_180676624.1">
    <property type="nucleotide sequence ID" value="NZ_JACCKA010000003.1"/>
</dbReference>
<gene>
    <name evidence="3" type="ORF">H0E84_00280</name>
</gene>
<dbReference type="Proteomes" id="UP000578091">
    <property type="component" value="Unassembled WGS sequence"/>
</dbReference>
<reference evidence="3 4" key="1">
    <citation type="submission" date="2020-07" db="EMBL/GenBank/DDBJ databases">
        <title>Luteimonas sp. SJ-92.</title>
        <authorList>
            <person name="Huang X.-X."/>
            <person name="Xu L."/>
            <person name="Sun J.-Q."/>
        </authorList>
    </citation>
    <scope>NUCLEOTIDE SEQUENCE [LARGE SCALE GENOMIC DNA]</scope>
    <source>
        <strain evidence="3 4">SJ-92</strain>
    </source>
</reference>
<feature type="region of interest" description="Disordered" evidence="1">
    <location>
        <begin position="147"/>
        <end position="180"/>
    </location>
</feature>
<dbReference type="SUPFAM" id="SSF48452">
    <property type="entry name" value="TPR-like"/>
    <property type="match status" value="1"/>
</dbReference>
<dbReference type="EMBL" id="JACCKA010000003">
    <property type="protein sequence ID" value="NZA24812.1"/>
    <property type="molecule type" value="Genomic_DNA"/>
</dbReference>
<keyword evidence="2" id="KW-1133">Transmembrane helix</keyword>
<dbReference type="InterPro" id="IPR011990">
    <property type="entry name" value="TPR-like_helical_dom_sf"/>
</dbReference>
<accession>A0A853J7S5</accession>
<feature type="transmembrane region" description="Helical" evidence="2">
    <location>
        <begin position="35"/>
        <end position="55"/>
    </location>
</feature>
<protein>
    <submittedName>
        <fullName evidence="3">Tetratricopeptide repeat protein</fullName>
    </submittedName>
</protein>
<organism evidence="3 4">
    <name type="scientific">Luteimonas salinisoli</name>
    <dbReference type="NCBI Taxonomy" id="2752307"/>
    <lineage>
        <taxon>Bacteria</taxon>
        <taxon>Pseudomonadati</taxon>
        <taxon>Pseudomonadota</taxon>
        <taxon>Gammaproteobacteria</taxon>
        <taxon>Lysobacterales</taxon>
        <taxon>Lysobacteraceae</taxon>
        <taxon>Luteimonas</taxon>
    </lineage>
</organism>
<dbReference type="Gene3D" id="1.25.40.10">
    <property type="entry name" value="Tetratricopeptide repeat domain"/>
    <property type="match status" value="1"/>
</dbReference>
<proteinExistence type="predicted"/>
<evidence type="ECO:0000256" key="2">
    <source>
        <dbReference type="SAM" id="Phobius"/>
    </source>
</evidence>
<name>A0A853J7S5_9GAMM</name>
<sequence>MSLVFDALRHVEAAAGGAMAASAPTPVASRRPRRAWALSVAAALPAVALAGYLLAGAGEAGAADPVVAGDMAQVDDAAGSASWTAEADGLALVDLTRAAAPVSSTGAAAVREIVAPRTPEAAAVQVAVPVAAGADDGRAEIHAAAPGQHSSVLPAAPPMTAAEPAGPVLSSAAAPMPAERPPGRISIEVTRGGRATAGAPPADAASVRPTVAAIERAVAAGDVAAAELHLDALSGLLHEDSLTLLRMRAWVASVRGDADEAELGYRRILQRVPDDANAAVNVARFEAGRGEIDSARGRLTRLSGRHPGSAQVRGAMAELEAMAR</sequence>
<keyword evidence="2" id="KW-0472">Membrane</keyword>
<evidence type="ECO:0000313" key="4">
    <source>
        <dbReference type="Proteomes" id="UP000578091"/>
    </source>
</evidence>
<feature type="compositionally biased region" description="Low complexity" evidence="1">
    <location>
        <begin position="158"/>
        <end position="167"/>
    </location>
</feature>
<comment type="caution">
    <text evidence="3">The sequence shown here is derived from an EMBL/GenBank/DDBJ whole genome shotgun (WGS) entry which is preliminary data.</text>
</comment>